<keyword evidence="1" id="KW-1185">Reference proteome</keyword>
<accession>A0ABM3IPH6</accession>
<evidence type="ECO:0000313" key="1">
    <source>
        <dbReference type="Proteomes" id="UP001652623"/>
    </source>
</evidence>
<dbReference type="RefSeq" id="XP_048332708.2">
    <property type="nucleotide sequence ID" value="XM_048476751.2"/>
</dbReference>
<reference evidence="2" key="1">
    <citation type="submission" date="2025-08" db="UniProtKB">
        <authorList>
            <consortium name="RefSeq"/>
        </authorList>
    </citation>
    <scope>IDENTIFICATION</scope>
    <source>
        <tissue evidence="2">Seedling</tissue>
    </source>
</reference>
<gene>
    <name evidence="2" type="primary">LOC107422550</name>
</gene>
<dbReference type="Pfam" id="PF14868">
    <property type="entry name" value="DUF4487"/>
    <property type="match status" value="1"/>
</dbReference>
<name>A0ABM3IPH6_ZIZJJ</name>
<dbReference type="PANTHER" id="PTHR36702:SF1">
    <property type="entry name" value="HOLLIDAY JUNCTION RESOLVASE"/>
    <property type="match status" value="1"/>
</dbReference>
<sequence length="1011" mass="113479">MEGKSSNRELQSIVDAIGCSEVVESRIQLLDKLGDLEISEKSDFACLLQCLANLWEDYTCLDVIQCMLNKAILEVAVKHLGSGLSSCPAQYLELGTKASIWCGKHLKMTLMSTEESQEEEHSKLFFELLFNLLSFSAASFSALARYPVTVNQLSMNSIEKFILEQLSLTKDLVSEFKRIQLYGSEALKVSQEVIDSVIRLCGVQAGAVNWGSYDERFEDKNGIDCEVINVKDCVINIIKHAIEKLCEMGIIAADGGGSLVAILNLSWKGVVTLLQLGEGILAVKMNISDILVTLISLVNESIRCASEAWNSTLKETVSVTEARRTFLPIKFYLINAVKISSLYPCQAYLVYKELTFCILKISTFRISMCKEKLLKTASEVFTELLEKTSYDLLNPILISDQVKQECKFEILDCLFFHENDANLISGCLDECSRNTSINGSQVLPERGAMLLGRVALFLNFLRYSVDSEEDTRVGISRKLGWFLDLFVNEEVYSSILILQLPVSYGSGKTVEVIWQPMFSFLLNSLQTFLIVVSSSLAWMEVESFLLENLFHPHFLCWEVVMELWCFIARYAEPGMVNGIVNKLCSLLKFLASAESVFNPCSALRRLARFISMFLSFGAQSLVDQVINFIVGDERSAESSIVRLALLMEGFPLNLLSDKIRSITTQKVLTDYFVFVESFDEKSIRAGNNGFFGVPVFTLSASLQSLQINLSDVDVKTLKFLVSIIHSYKACADKLTKNHCRKLLSETLGIISNMKHLYASDEMEEVVFELGKLFISGPAATDKELYQCKPDLALFMAGLAHMHIPETDKNPKTSAAWQLYHMLLRERHWALIHLAITAFGYFTARTLCNELWRFVPHNAALSYDLESGIEAKEERFMFELKAFLDKERALHTITASSDQLELLAREGLMLKKLFQKLSAINAETAGCKSMDVDGENRSMEVDGEKQCNKKRKLPDGISKGMELLHSGLKVISDGISQLQQHQLSSIELNKFLTHFSRLEDQIAQLVGLTGND</sequence>
<dbReference type="InterPro" id="IPR027902">
    <property type="entry name" value="DUF4487"/>
</dbReference>
<dbReference type="PANTHER" id="PTHR36702">
    <property type="entry name" value="HOLLIDAY JUNCTION RESOLVASE"/>
    <property type="match status" value="1"/>
</dbReference>
<dbReference type="GeneID" id="107422550"/>
<protein>
    <submittedName>
        <fullName evidence="2">Uncharacterized protein LOC107422550 isoform X1</fullName>
    </submittedName>
</protein>
<dbReference type="Proteomes" id="UP001652623">
    <property type="component" value="Chromosome 3"/>
</dbReference>
<organism evidence="1 2">
    <name type="scientific">Ziziphus jujuba</name>
    <name type="common">Chinese jujube</name>
    <name type="synonym">Ziziphus sativa</name>
    <dbReference type="NCBI Taxonomy" id="326968"/>
    <lineage>
        <taxon>Eukaryota</taxon>
        <taxon>Viridiplantae</taxon>
        <taxon>Streptophyta</taxon>
        <taxon>Embryophyta</taxon>
        <taxon>Tracheophyta</taxon>
        <taxon>Spermatophyta</taxon>
        <taxon>Magnoliopsida</taxon>
        <taxon>eudicotyledons</taxon>
        <taxon>Gunneridae</taxon>
        <taxon>Pentapetalae</taxon>
        <taxon>rosids</taxon>
        <taxon>fabids</taxon>
        <taxon>Rosales</taxon>
        <taxon>Rhamnaceae</taxon>
        <taxon>Paliureae</taxon>
        <taxon>Ziziphus</taxon>
    </lineage>
</organism>
<proteinExistence type="predicted"/>
<evidence type="ECO:0000313" key="2">
    <source>
        <dbReference type="RefSeq" id="XP_048332708.2"/>
    </source>
</evidence>